<dbReference type="NCBIfam" id="TIGR00335">
    <property type="entry name" value="primase_sml"/>
    <property type="match status" value="1"/>
</dbReference>
<dbReference type="KEGG" id="kng:KNAG_0E03610"/>
<keyword evidence="6 10" id="KW-0235">DNA replication</keyword>
<keyword evidence="4 10" id="KW-0808">Transferase</keyword>
<dbReference type="RefSeq" id="XP_022464864.1">
    <property type="nucleotide sequence ID" value="XM_022608360.1"/>
</dbReference>
<dbReference type="OMA" id="MSCAAHV"/>
<dbReference type="Pfam" id="PF01896">
    <property type="entry name" value="DNA_primase_S"/>
    <property type="match status" value="1"/>
</dbReference>
<keyword evidence="2 10" id="KW-0240">DNA-directed RNA polymerase</keyword>
<evidence type="ECO:0000256" key="1">
    <source>
        <dbReference type="ARBA" id="ARBA00009762"/>
    </source>
</evidence>
<protein>
    <recommendedName>
        <fullName evidence="10">DNA primase</fullName>
        <ecNumber evidence="10">2.7.7.-</ecNumber>
    </recommendedName>
</protein>
<evidence type="ECO:0000256" key="4">
    <source>
        <dbReference type="ARBA" id="ARBA00022679"/>
    </source>
</evidence>
<sequence length="411" mass="47406">MVSKWCRARPQEMAPSSSDLEFYYSRAYPFAPVFRWLNGGPEDQPTQNVTHRELAMAFRSGAYKRYVSVNTLAEFAETVRRLNPDRFEVGAVYSRPPKERDSLLKSELVALRKELVFDIDMDDYDSYRTCCQGARVCTRCWRFIQLAIEVIGTALREDFGFSTFVWVFSGRRGAHCWVSDPRAMAMTDQQRRNTLEYLNVVRDRTAAKRLNLVRPYHPLLARSLELLKPHFANLLLEDQDPWRDDTRARATLLTALHDKSLAETLSKQWTEQPGRSSSEKWRDIDTAAASIKFPSTARRQDFHAKLHECKEDIVMATLYPKLDVEVTKLTSHLLKAPFCVHPATGNICVPILDPLTFTPDSAPKLITIQQEWEKDHRARNSLDPFVDAFSKYADDLALADKKRPRSQEEQQ</sequence>
<dbReference type="STRING" id="1071383.J7RM51"/>
<dbReference type="HOGENOM" id="CLU_028288_1_0_1"/>
<dbReference type="eggNOG" id="KOG2851">
    <property type="taxonomic scope" value="Eukaryota"/>
</dbReference>
<evidence type="ECO:0000256" key="5">
    <source>
        <dbReference type="ARBA" id="ARBA00022695"/>
    </source>
</evidence>
<evidence type="ECO:0000313" key="11">
    <source>
        <dbReference type="EMBL" id="CCK70618.1"/>
    </source>
</evidence>
<evidence type="ECO:0000256" key="8">
    <source>
        <dbReference type="ARBA" id="ARBA00022833"/>
    </source>
</evidence>
<keyword evidence="12" id="KW-1185">Reference proteome</keyword>
<dbReference type="GO" id="GO:0005658">
    <property type="term" value="C:alpha DNA polymerase:primase complex"/>
    <property type="evidence" value="ECO:0007669"/>
    <property type="project" value="EnsemblFungi"/>
</dbReference>
<dbReference type="GO" id="GO:0003899">
    <property type="term" value="F:DNA-directed RNA polymerase activity"/>
    <property type="evidence" value="ECO:0007669"/>
    <property type="project" value="EnsemblFungi"/>
</dbReference>
<dbReference type="CDD" id="cd04860">
    <property type="entry name" value="AE_Prim_S"/>
    <property type="match status" value="1"/>
</dbReference>
<dbReference type="InterPro" id="IPR002755">
    <property type="entry name" value="DNA_primase_S"/>
</dbReference>
<evidence type="ECO:0000256" key="9">
    <source>
        <dbReference type="ARBA" id="ARBA00023163"/>
    </source>
</evidence>
<proteinExistence type="inferred from homology"/>
<keyword evidence="8" id="KW-0862">Zinc</keyword>
<dbReference type="PANTHER" id="PTHR10536">
    <property type="entry name" value="DNA PRIMASE SMALL SUBUNIT"/>
    <property type="match status" value="1"/>
</dbReference>
<evidence type="ECO:0000256" key="7">
    <source>
        <dbReference type="ARBA" id="ARBA00022723"/>
    </source>
</evidence>
<reference evidence="11 12" key="1">
    <citation type="journal article" date="2011" name="Proc. Natl. Acad. Sci. U.S.A.">
        <title>Evolutionary erosion of yeast sex chromosomes by mating-type switching accidents.</title>
        <authorList>
            <person name="Gordon J.L."/>
            <person name="Armisen D."/>
            <person name="Proux-Wera E."/>
            <person name="Oheigeartaigh S.S."/>
            <person name="Byrne K.P."/>
            <person name="Wolfe K.H."/>
        </authorList>
    </citation>
    <scope>NUCLEOTIDE SEQUENCE [LARGE SCALE GENOMIC DNA]</scope>
    <source>
        <strain evidence="12">ATCC MYA-139 / BCRC 22969 / CBS 8797 / CCRC 22969 / KCTC 17520 / NBRC 10181 / NCYC 3082</strain>
    </source>
</reference>
<gene>
    <name evidence="11" type="primary">KNAG0E03610</name>
    <name evidence="11" type="ordered locus">KNAG_0E03610</name>
</gene>
<dbReference type="Proteomes" id="UP000006310">
    <property type="component" value="Chromosome 5"/>
</dbReference>
<dbReference type="EMBL" id="HE978318">
    <property type="protein sequence ID" value="CCK70618.1"/>
    <property type="molecule type" value="Genomic_DNA"/>
</dbReference>
<comment type="similarity">
    <text evidence="1 10">Belongs to the eukaryotic-type primase small subunit family.</text>
</comment>
<dbReference type="GO" id="GO:0006269">
    <property type="term" value="P:DNA replication, synthesis of primer"/>
    <property type="evidence" value="ECO:0007669"/>
    <property type="project" value="UniProtKB-KW"/>
</dbReference>
<organism evidence="11 12">
    <name type="scientific">Huiozyma naganishii (strain ATCC MYA-139 / BCRC 22969 / CBS 8797 / KCTC 17520 / NBRC 10181 / NCYC 3082 / Yp74L-3)</name>
    <name type="common">Yeast</name>
    <name type="synonym">Kazachstania naganishii</name>
    <dbReference type="NCBI Taxonomy" id="1071383"/>
    <lineage>
        <taxon>Eukaryota</taxon>
        <taxon>Fungi</taxon>
        <taxon>Dikarya</taxon>
        <taxon>Ascomycota</taxon>
        <taxon>Saccharomycotina</taxon>
        <taxon>Saccharomycetes</taxon>
        <taxon>Saccharomycetales</taxon>
        <taxon>Saccharomycetaceae</taxon>
        <taxon>Huiozyma</taxon>
    </lineage>
</organism>
<keyword evidence="3 10" id="KW-0639">Primosome</keyword>
<dbReference type="GO" id="GO:0046872">
    <property type="term" value="F:metal ion binding"/>
    <property type="evidence" value="ECO:0007669"/>
    <property type="project" value="UniProtKB-KW"/>
</dbReference>
<evidence type="ECO:0000313" key="12">
    <source>
        <dbReference type="Proteomes" id="UP000006310"/>
    </source>
</evidence>
<dbReference type="GO" id="GO:0003697">
    <property type="term" value="F:single-stranded DNA binding"/>
    <property type="evidence" value="ECO:0007669"/>
    <property type="project" value="EnsemblFungi"/>
</dbReference>
<dbReference type="EC" id="2.7.7.-" evidence="10"/>
<dbReference type="OrthoDB" id="19606at2759"/>
<dbReference type="GeneID" id="34526318"/>
<evidence type="ECO:0000256" key="6">
    <source>
        <dbReference type="ARBA" id="ARBA00022705"/>
    </source>
</evidence>
<dbReference type="InterPro" id="IPR014052">
    <property type="entry name" value="DNA_primase_ssu_euk/arc"/>
</dbReference>
<dbReference type="Gene3D" id="3.90.920.10">
    <property type="entry name" value="DNA primase, PRIM domain"/>
    <property type="match status" value="1"/>
</dbReference>
<evidence type="ECO:0000256" key="3">
    <source>
        <dbReference type="ARBA" id="ARBA00022515"/>
    </source>
</evidence>
<reference evidence="12" key="2">
    <citation type="submission" date="2012-08" db="EMBL/GenBank/DDBJ databases">
        <title>Genome sequence of Kazachstania naganishii.</title>
        <authorList>
            <person name="Gordon J.L."/>
            <person name="Armisen D."/>
            <person name="Proux-Wera E."/>
            <person name="OhEigeartaigh S.S."/>
            <person name="Byrne K.P."/>
            <person name="Wolfe K.H."/>
        </authorList>
    </citation>
    <scope>NUCLEOTIDE SEQUENCE [LARGE SCALE GENOMIC DNA]</scope>
    <source>
        <strain evidence="12">ATCC MYA-139 / BCRC 22969 / CBS 8797 / CCRC 22969 / KCTC 17520 / NBRC 10181 / NCYC 3082</strain>
    </source>
</reference>
<evidence type="ECO:0000256" key="2">
    <source>
        <dbReference type="ARBA" id="ARBA00022478"/>
    </source>
</evidence>
<dbReference type="AlphaFoldDB" id="J7RM51"/>
<dbReference type="FunFam" id="3.90.920.10:FF:000003">
    <property type="entry name" value="DNA primase"/>
    <property type="match status" value="1"/>
</dbReference>
<dbReference type="SUPFAM" id="SSF56747">
    <property type="entry name" value="Prim-pol domain"/>
    <property type="match status" value="1"/>
</dbReference>
<evidence type="ECO:0000256" key="10">
    <source>
        <dbReference type="RuleBase" id="RU003514"/>
    </source>
</evidence>
<keyword evidence="5" id="KW-0548">Nucleotidyltransferase</keyword>
<keyword evidence="7" id="KW-0479">Metal-binding</keyword>
<keyword evidence="9" id="KW-0804">Transcription</keyword>
<accession>J7RM51</accession>
<name>J7RM51_HUIN7</name>